<evidence type="ECO:0000313" key="1">
    <source>
        <dbReference type="EMBL" id="QHT09206.1"/>
    </source>
</evidence>
<accession>A0A6C0CWI2</accession>
<dbReference type="AlphaFoldDB" id="A0A6C0CWI2"/>
<proteinExistence type="predicted"/>
<sequence length="171" mass="20406">MNKYKIGDEVIYIDSKGEKHNVTITHLNTNVEKNDDYEPTIMFSNGIERSTIMSRLYNKDDLTSYHGLSSDEEPIGEELEPWPDIDESVKKDKSVKKNEWKSSEFNKLFPTDNTDKLRRKKIHHERNKKSIHDELLQKNRRLYIHNRRKYPKKYKTLHYINALNELAQTIN</sequence>
<protein>
    <submittedName>
        <fullName evidence="1">Uncharacterized protein</fullName>
    </submittedName>
</protein>
<dbReference type="EMBL" id="MN739508">
    <property type="protein sequence ID" value="QHT09206.1"/>
    <property type="molecule type" value="Genomic_DNA"/>
</dbReference>
<name>A0A6C0CWI2_9ZZZZ</name>
<organism evidence="1">
    <name type="scientific">viral metagenome</name>
    <dbReference type="NCBI Taxonomy" id="1070528"/>
    <lineage>
        <taxon>unclassified sequences</taxon>
        <taxon>metagenomes</taxon>
        <taxon>organismal metagenomes</taxon>
    </lineage>
</organism>
<reference evidence="1" key="1">
    <citation type="journal article" date="2020" name="Nature">
        <title>Giant virus diversity and host interactions through global metagenomics.</title>
        <authorList>
            <person name="Schulz F."/>
            <person name="Roux S."/>
            <person name="Paez-Espino D."/>
            <person name="Jungbluth S."/>
            <person name="Walsh D.A."/>
            <person name="Denef V.J."/>
            <person name="McMahon K.D."/>
            <person name="Konstantinidis K.T."/>
            <person name="Eloe-Fadrosh E.A."/>
            <person name="Kyrpides N.C."/>
            <person name="Woyke T."/>
        </authorList>
    </citation>
    <scope>NUCLEOTIDE SEQUENCE</scope>
    <source>
        <strain evidence="1">GVMAG-M-3300023110-24</strain>
    </source>
</reference>